<name>E6LJM8_9FIRM</name>
<reference evidence="1 2" key="1">
    <citation type="submission" date="2010-12" db="EMBL/GenBank/DDBJ databases">
        <authorList>
            <person name="Muzny D."/>
            <person name="Qin X."/>
            <person name="Deng J."/>
            <person name="Jiang H."/>
            <person name="Liu Y."/>
            <person name="Qu J."/>
            <person name="Song X.-Z."/>
            <person name="Zhang L."/>
            <person name="Thornton R."/>
            <person name="Coyle M."/>
            <person name="Francisco L."/>
            <person name="Jackson L."/>
            <person name="Javaid M."/>
            <person name="Korchina V."/>
            <person name="Kovar C."/>
            <person name="Mata R."/>
            <person name="Mathew T."/>
            <person name="Ngo R."/>
            <person name="Nguyen L."/>
            <person name="Nguyen N."/>
            <person name="Okwuonu G."/>
            <person name="Ongeri F."/>
            <person name="Pham C."/>
            <person name="Simmons D."/>
            <person name="Wilczek-Boney K."/>
            <person name="Hale W."/>
            <person name="Jakkamsetti A."/>
            <person name="Pham P."/>
            <person name="Ruth R."/>
            <person name="San Lucas F."/>
            <person name="Warren J."/>
            <person name="Zhang J."/>
            <person name="Zhao Z."/>
            <person name="Zhou C."/>
            <person name="Zhu D."/>
            <person name="Lee S."/>
            <person name="Bess C."/>
            <person name="Blankenburg K."/>
            <person name="Forbes L."/>
            <person name="Fu Q."/>
            <person name="Gubbala S."/>
            <person name="Hirani K."/>
            <person name="Jayaseelan J.C."/>
            <person name="Lara F."/>
            <person name="Munidasa M."/>
            <person name="Palculict T."/>
            <person name="Patil S."/>
            <person name="Pu L.-L."/>
            <person name="Saada N."/>
            <person name="Tang L."/>
            <person name="Weissenberger G."/>
            <person name="Zhu Y."/>
            <person name="Hemphill L."/>
            <person name="Shang Y."/>
            <person name="Youmans B."/>
            <person name="Ayvaz T."/>
            <person name="Ross M."/>
            <person name="Santibanez J."/>
            <person name="Aqrawi P."/>
            <person name="Gross S."/>
            <person name="Joshi V."/>
            <person name="Fowler G."/>
            <person name="Nazareth L."/>
            <person name="Reid J."/>
            <person name="Worley K."/>
            <person name="Petrosino J."/>
            <person name="Highlander S."/>
            <person name="Gibbs R."/>
        </authorList>
    </citation>
    <scope>NUCLEOTIDE SEQUENCE [LARGE SCALE GENOMIC DNA]</scope>
    <source>
        <strain evidence="1 2">DSM 3986</strain>
    </source>
</reference>
<proteinExistence type="predicted"/>
<dbReference type="AlphaFoldDB" id="E6LJM8"/>
<evidence type="ECO:0000313" key="1">
    <source>
        <dbReference type="EMBL" id="EFU77950.1"/>
    </source>
</evidence>
<dbReference type="HOGENOM" id="CLU_3311959_0_0_9"/>
<comment type="caution">
    <text evidence="1">The sequence shown here is derived from an EMBL/GenBank/DDBJ whole genome shotgun (WGS) entry which is preliminary data.</text>
</comment>
<organism evidence="1 2">
    <name type="scientific">Lachnoanaerobaculum saburreum DSM 3986</name>
    <dbReference type="NCBI Taxonomy" id="887325"/>
    <lineage>
        <taxon>Bacteria</taxon>
        <taxon>Bacillati</taxon>
        <taxon>Bacillota</taxon>
        <taxon>Clostridia</taxon>
        <taxon>Lachnospirales</taxon>
        <taxon>Lachnospiraceae</taxon>
        <taxon>Lachnoanaerobaculum</taxon>
    </lineage>
</organism>
<accession>E6LJM8</accession>
<sequence>MKWCEEAYEDVLKELHTSMNEMKHVLKGKADFCNDISKL</sequence>
<dbReference type="EMBL" id="AEPW01000004">
    <property type="protein sequence ID" value="EFU77950.1"/>
    <property type="molecule type" value="Genomic_DNA"/>
</dbReference>
<protein>
    <submittedName>
        <fullName evidence="1">Uncharacterized protein</fullName>
    </submittedName>
</protein>
<gene>
    <name evidence="1" type="ORF">HMPREF0381_0163</name>
</gene>
<dbReference type="Proteomes" id="UP000003434">
    <property type="component" value="Unassembled WGS sequence"/>
</dbReference>
<evidence type="ECO:0000313" key="2">
    <source>
        <dbReference type="Proteomes" id="UP000003434"/>
    </source>
</evidence>